<dbReference type="AlphaFoldDB" id="A0A0C9Z623"/>
<feature type="non-terminal residue" evidence="2">
    <location>
        <position position="54"/>
    </location>
</feature>
<evidence type="ECO:0000313" key="2">
    <source>
        <dbReference type="EMBL" id="KIK21549.1"/>
    </source>
</evidence>
<protein>
    <submittedName>
        <fullName evidence="2">Uncharacterized protein</fullName>
    </submittedName>
</protein>
<organism evidence="2 3">
    <name type="scientific">Pisolithus microcarpus 441</name>
    <dbReference type="NCBI Taxonomy" id="765257"/>
    <lineage>
        <taxon>Eukaryota</taxon>
        <taxon>Fungi</taxon>
        <taxon>Dikarya</taxon>
        <taxon>Basidiomycota</taxon>
        <taxon>Agaricomycotina</taxon>
        <taxon>Agaricomycetes</taxon>
        <taxon>Agaricomycetidae</taxon>
        <taxon>Boletales</taxon>
        <taxon>Sclerodermatineae</taxon>
        <taxon>Pisolithaceae</taxon>
        <taxon>Pisolithus</taxon>
    </lineage>
</organism>
<sequence>MPTLSSSVLYSMQYFAEHGLGSLLVLEYLYFLFQVQDRRNNMQESLTLAVKEYQ</sequence>
<name>A0A0C9Z623_9AGAM</name>
<keyword evidence="1" id="KW-0472">Membrane</keyword>
<proteinExistence type="predicted"/>
<keyword evidence="3" id="KW-1185">Reference proteome</keyword>
<evidence type="ECO:0000313" key="3">
    <source>
        <dbReference type="Proteomes" id="UP000054018"/>
    </source>
</evidence>
<accession>A0A0C9Z623</accession>
<dbReference type="HOGENOM" id="CLU_3056122_0_0_1"/>
<reference evidence="2 3" key="1">
    <citation type="submission" date="2014-04" db="EMBL/GenBank/DDBJ databases">
        <authorList>
            <consortium name="DOE Joint Genome Institute"/>
            <person name="Kuo A."/>
            <person name="Kohler A."/>
            <person name="Costa M.D."/>
            <person name="Nagy L.G."/>
            <person name="Floudas D."/>
            <person name="Copeland A."/>
            <person name="Barry K.W."/>
            <person name="Cichocki N."/>
            <person name="Veneault-Fourrey C."/>
            <person name="LaButti K."/>
            <person name="Lindquist E.A."/>
            <person name="Lipzen A."/>
            <person name="Lundell T."/>
            <person name="Morin E."/>
            <person name="Murat C."/>
            <person name="Sun H."/>
            <person name="Tunlid A."/>
            <person name="Henrissat B."/>
            <person name="Grigoriev I.V."/>
            <person name="Hibbett D.S."/>
            <person name="Martin F."/>
            <person name="Nordberg H.P."/>
            <person name="Cantor M.N."/>
            <person name="Hua S.X."/>
        </authorList>
    </citation>
    <scope>NUCLEOTIDE SEQUENCE [LARGE SCALE GENOMIC DNA]</scope>
    <source>
        <strain evidence="2 3">441</strain>
    </source>
</reference>
<gene>
    <name evidence="2" type="ORF">PISMIDRAFT_681244</name>
</gene>
<dbReference type="EMBL" id="KN833751">
    <property type="protein sequence ID" value="KIK21549.1"/>
    <property type="molecule type" value="Genomic_DNA"/>
</dbReference>
<keyword evidence="1" id="KW-0812">Transmembrane</keyword>
<evidence type="ECO:0000256" key="1">
    <source>
        <dbReference type="SAM" id="Phobius"/>
    </source>
</evidence>
<reference evidence="3" key="2">
    <citation type="submission" date="2015-01" db="EMBL/GenBank/DDBJ databases">
        <title>Evolutionary Origins and Diversification of the Mycorrhizal Mutualists.</title>
        <authorList>
            <consortium name="DOE Joint Genome Institute"/>
            <consortium name="Mycorrhizal Genomics Consortium"/>
            <person name="Kohler A."/>
            <person name="Kuo A."/>
            <person name="Nagy L.G."/>
            <person name="Floudas D."/>
            <person name="Copeland A."/>
            <person name="Barry K.W."/>
            <person name="Cichocki N."/>
            <person name="Veneault-Fourrey C."/>
            <person name="LaButti K."/>
            <person name="Lindquist E.A."/>
            <person name="Lipzen A."/>
            <person name="Lundell T."/>
            <person name="Morin E."/>
            <person name="Murat C."/>
            <person name="Riley R."/>
            <person name="Ohm R."/>
            <person name="Sun H."/>
            <person name="Tunlid A."/>
            <person name="Henrissat B."/>
            <person name="Grigoriev I.V."/>
            <person name="Hibbett D.S."/>
            <person name="Martin F."/>
        </authorList>
    </citation>
    <scope>NUCLEOTIDE SEQUENCE [LARGE SCALE GENOMIC DNA]</scope>
    <source>
        <strain evidence="3">441</strain>
    </source>
</reference>
<dbReference type="Proteomes" id="UP000054018">
    <property type="component" value="Unassembled WGS sequence"/>
</dbReference>
<feature type="transmembrane region" description="Helical" evidence="1">
    <location>
        <begin position="12"/>
        <end position="33"/>
    </location>
</feature>
<keyword evidence="1" id="KW-1133">Transmembrane helix</keyword>
<dbReference type="OrthoDB" id="10437182at2759"/>